<evidence type="ECO:0000313" key="2">
    <source>
        <dbReference type="Proteomes" id="UP001239111"/>
    </source>
</evidence>
<dbReference type="Proteomes" id="UP001239111">
    <property type="component" value="Chromosome 3"/>
</dbReference>
<gene>
    <name evidence="1" type="ORF">QAD02_004578</name>
</gene>
<protein>
    <submittedName>
        <fullName evidence="1">Uncharacterized protein</fullName>
    </submittedName>
</protein>
<organism evidence="1 2">
    <name type="scientific">Eretmocerus hayati</name>
    <dbReference type="NCBI Taxonomy" id="131215"/>
    <lineage>
        <taxon>Eukaryota</taxon>
        <taxon>Metazoa</taxon>
        <taxon>Ecdysozoa</taxon>
        <taxon>Arthropoda</taxon>
        <taxon>Hexapoda</taxon>
        <taxon>Insecta</taxon>
        <taxon>Pterygota</taxon>
        <taxon>Neoptera</taxon>
        <taxon>Endopterygota</taxon>
        <taxon>Hymenoptera</taxon>
        <taxon>Apocrita</taxon>
        <taxon>Proctotrupomorpha</taxon>
        <taxon>Chalcidoidea</taxon>
        <taxon>Aphelinidae</taxon>
        <taxon>Aphelininae</taxon>
        <taxon>Eretmocerus</taxon>
    </lineage>
</organism>
<evidence type="ECO:0000313" key="1">
    <source>
        <dbReference type="EMBL" id="KAJ8673316.1"/>
    </source>
</evidence>
<proteinExistence type="predicted"/>
<reference evidence="1" key="1">
    <citation type="submission" date="2023-04" db="EMBL/GenBank/DDBJ databases">
        <title>A chromosome-level genome assembly of the parasitoid wasp Eretmocerus hayati.</title>
        <authorList>
            <person name="Zhong Y."/>
            <person name="Liu S."/>
            <person name="Liu Y."/>
        </authorList>
    </citation>
    <scope>NUCLEOTIDE SEQUENCE</scope>
    <source>
        <strain evidence="1">ZJU_SS_LIU_2023</strain>
    </source>
</reference>
<keyword evidence="2" id="KW-1185">Reference proteome</keyword>
<dbReference type="EMBL" id="CM056743">
    <property type="protein sequence ID" value="KAJ8673316.1"/>
    <property type="molecule type" value="Genomic_DNA"/>
</dbReference>
<comment type="caution">
    <text evidence="1">The sequence shown here is derived from an EMBL/GenBank/DDBJ whole genome shotgun (WGS) entry which is preliminary data.</text>
</comment>
<name>A0ACC2NRT9_9HYME</name>
<sequence>MALTTTSGVINLNELNFTWVLEDFKKICVEAQDEQAWRSPDYRLDDSKVCYLVLKPRSFDAVVSLYILNSNSQEVNRMVMDQHVYSLGNGFGYEKFIERSQFFSESTLLKGGNLHIGCRMYINSTMIRGIGNIITLKDSLLVEEVDKFEELLEKHKFSDVTLKVEGKELLVHKSIVASGSPVFEAMFTHPMKESEENSVEIPDITFNVMKELLRFIYAARVKNLDEVADGLLVAAEKYSIENLKMICENHLSDKLSVENVMQFVDLANVHNASFLKKKCMGFINDHVKELVEAPLFDSWDLDSDILKEVFRSVVKSRVS</sequence>
<accession>A0ACC2NRT9</accession>